<keyword evidence="1" id="KW-0472">Membrane</keyword>
<feature type="transmembrane region" description="Helical" evidence="1">
    <location>
        <begin position="33"/>
        <end position="57"/>
    </location>
</feature>
<dbReference type="EMBL" id="JAERTY010000001">
    <property type="protein sequence ID" value="MBL1407340.1"/>
    <property type="molecule type" value="Genomic_DNA"/>
</dbReference>
<comment type="caution">
    <text evidence="2">The sequence shown here is derived from an EMBL/GenBank/DDBJ whole genome shotgun (WGS) entry which is preliminary data.</text>
</comment>
<evidence type="ECO:0000313" key="2">
    <source>
        <dbReference type="EMBL" id="MBL1407340.1"/>
    </source>
</evidence>
<proteinExistence type="predicted"/>
<dbReference type="Proteomes" id="UP000625283">
    <property type="component" value="Unassembled WGS sequence"/>
</dbReference>
<keyword evidence="1" id="KW-0812">Transmembrane</keyword>
<protein>
    <submittedName>
        <fullName evidence="2">Uncharacterized protein</fullName>
    </submittedName>
</protein>
<keyword evidence="3" id="KW-1185">Reference proteome</keyword>
<keyword evidence="1" id="KW-1133">Transmembrane helix</keyword>
<organism evidence="2 3">
    <name type="scientific">Sphingobacterium faecale</name>
    <dbReference type="NCBI Taxonomy" id="2803775"/>
    <lineage>
        <taxon>Bacteria</taxon>
        <taxon>Pseudomonadati</taxon>
        <taxon>Bacteroidota</taxon>
        <taxon>Sphingobacteriia</taxon>
        <taxon>Sphingobacteriales</taxon>
        <taxon>Sphingobacteriaceae</taxon>
        <taxon>Sphingobacterium</taxon>
    </lineage>
</organism>
<evidence type="ECO:0000313" key="3">
    <source>
        <dbReference type="Proteomes" id="UP000625283"/>
    </source>
</evidence>
<dbReference type="RefSeq" id="WP_202101154.1">
    <property type="nucleotide sequence ID" value="NZ_JAERTY010000001.1"/>
</dbReference>
<sequence>MNKTHDMKILLSGIIYFIIAFSSLYAINPEAEVFAIFSTSFTATVITLFLFWIVVLLSKKRKQIGKIYPNKPID</sequence>
<gene>
    <name evidence="2" type="ORF">JKG61_01110</name>
</gene>
<feature type="transmembrane region" description="Helical" evidence="1">
    <location>
        <begin position="9"/>
        <end position="27"/>
    </location>
</feature>
<accession>A0ABS1QYS5</accession>
<name>A0ABS1QYS5_9SPHI</name>
<reference evidence="2 3" key="1">
    <citation type="submission" date="2021-01" db="EMBL/GenBank/DDBJ databases">
        <title>C459-1 draft genome sequence.</title>
        <authorList>
            <person name="Zhang X.-F."/>
        </authorList>
    </citation>
    <scope>NUCLEOTIDE SEQUENCE [LARGE SCALE GENOMIC DNA]</scope>
    <source>
        <strain evidence="3">C459-1</strain>
    </source>
</reference>
<evidence type="ECO:0000256" key="1">
    <source>
        <dbReference type="SAM" id="Phobius"/>
    </source>
</evidence>